<evidence type="ECO:0000313" key="1">
    <source>
        <dbReference type="EMBL" id="MBP1079869.1"/>
    </source>
</evidence>
<keyword evidence="2" id="KW-1185">Reference proteome</keyword>
<dbReference type="RefSeq" id="WP_053602674.1">
    <property type="nucleotide sequence ID" value="NZ_JAFDST010000001.1"/>
</dbReference>
<dbReference type="Proteomes" id="UP000674416">
    <property type="component" value="Unassembled WGS sequence"/>
</dbReference>
<name>A0ABS4CQL0_9BACI</name>
<accession>A0ABS4CQL0</accession>
<organism evidence="1 2">
    <name type="scientific">Bacillus capparidis</name>
    <dbReference type="NCBI Taxonomy" id="1840411"/>
    <lineage>
        <taxon>Bacteria</taxon>
        <taxon>Bacillati</taxon>
        <taxon>Bacillota</taxon>
        <taxon>Bacilli</taxon>
        <taxon>Bacillales</taxon>
        <taxon>Bacillaceae</taxon>
        <taxon>Bacillus</taxon>
    </lineage>
</organism>
<protein>
    <recommendedName>
        <fullName evidence="3">Polysaccharide deacetylase</fullName>
    </recommendedName>
</protein>
<dbReference type="EMBL" id="JAFDST010000001">
    <property type="protein sequence ID" value="MBP1079869.1"/>
    <property type="molecule type" value="Genomic_DNA"/>
</dbReference>
<evidence type="ECO:0008006" key="3">
    <source>
        <dbReference type="Google" id="ProtNLM"/>
    </source>
</evidence>
<dbReference type="InterPro" id="IPR011330">
    <property type="entry name" value="Glyco_hydro/deAcase_b/a-brl"/>
</dbReference>
<dbReference type="SUPFAM" id="SSF88713">
    <property type="entry name" value="Glycoside hydrolase/deacetylase"/>
    <property type="match status" value="1"/>
</dbReference>
<gene>
    <name evidence="1" type="ORF">JOC74_000357</name>
</gene>
<reference evidence="1 2" key="1">
    <citation type="submission" date="2021-01" db="EMBL/GenBank/DDBJ databases">
        <title>Genomic Encyclopedia of Type Strains, Phase IV (KMG-IV): sequencing the most valuable type-strain genomes for metagenomic binning, comparative biology and taxonomic classification.</title>
        <authorList>
            <person name="Goeker M."/>
        </authorList>
    </citation>
    <scope>NUCLEOTIDE SEQUENCE [LARGE SCALE GENOMIC DNA]</scope>
    <source>
        <strain evidence="1 2">DSM 103394</strain>
    </source>
</reference>
<sequence>MNESKASSGKSRLFSGQNSKKLAADEKMIFMNWTYGYDWESDYQTADALADVMTNSPYLKDGANLLMHDRIWSKDALESIVAGLRDNGYRLVNPNEIK</sequence>
<evidence type="ECO:0000313" key="2">
    <source>
        <dbReference type="Proteomes" id="UP000674416"/>
    </source>
</evidence>
<dbReference type="Gene3D" id="3.20.20.370">
    <property type="entry name" value="Glycoside hydrolase/deacetylase"/>
    <property type="match status" value="1"/>
</dbReference>
<comment type="caution">
    <text evidence="1">The sequence shown here is derived from an EMBL/GenBank/DDBJ whole genome shotgun (WGS) entry which is preliminary data.</text>
</comment>
<proteinExistence type="predicted"/>